<proteinExistence type="predicted"/>
<dbReference type="Proteomes" id="UP000775547">
    <property type="component" value="Unassembled WGS sequence"/>
</dbReference>
<dbReference type="EMBL" id="JABCKV010000081">
    <property type="protein sequence ID" value="KAG5644144.1"/>
    <property type="molecule type" value="Genomic_DNA"/>
</dbReference>
<accession>A0A9P7KCG9</accession>
<reference evidence="1" key="1">
    <citation type="submission" date="2020-07" db="EMBL/GenBank/DDBJ databases">
        <authorList>
            <person name="Nieuwenhuis M."/>
            <person name="Van De Peppel L.J.J."/>
        </authorList>
    </citation>
    <scope>NUCLEOTIDE SEQUENCE</scope>
    <source>
        <strain evidence="1">AP01</strain>
        <tissue evidence="1">Mycelium</tissue>
    </source>
</reference>
<protein>
    <submittedName>
        <fullName evidence="1">Uncharacterized protein</fullName>
    </submittedName>
</protein>
<keyword evidence="2" id="KW-1185">Reference proteome</keyword>
<name>A0A9P7KCG9_9AGAR</name>
<evidence type="ECO:0000313" key="1">
    <source>
        <dbReference type="EMBL" id="KAG5644144.1"/>
    </source>
</evidence>
<reference evidence="1" key="2">
    <citation type="submission" date="2021-10" db="EMBL/GenBank/DDBJ databases">
        <title>Phylogenomics reveals ancestral predisposition of the termite-cultivated fungus Termitomyces towards a domesticated lifestyle.</title>
        <authorList>
            <person name="Auxier B."/>
            <person name="Grum-Grzhimaylo A."/>
            <person name="Cardenas M.E."/>
            <person name="Lodge J.D."/>
            <person name="Laessoe T."/>
            <person name="Pedersen O."/>
            <person name="Smith M.E."/>
            <person name="Kuyper T.W."/>
            <person name="Franco-Molano E.A."/>
            <person name="Baroni T.J."/>
            <person name="Aanen D.K."/>
        </authorList>
    </citation>
    <scope>NUCLEOTIDE SEQUENCE</scope>
    <source>
        <strain evidence="1">AP01</strain>
        <tissue evidence="1">Mycelium</tissue>
    </source>
</reference>
<dbReference type="AlphaFoldDB" id="A0A9P7KCG9"/>
<gene>
    <name evidence="1" type="ORF">DXG03_009038</name>
</gene>
<sequence length="153" mass="17637">MATSDNDDAYVIPPMLPLVGTPNYPRDAVMSLARVIIKTLETEEKMDAFDDSDHIAISKVHALIQTVWHFRTSNLEPKHYNNEGCEQLLLDSGSVYLNMPRMMDEAIKLRREVRGSAPPEDERWRKEDALLDFLWFVSRDGQHGFFKVAEDEQ</sequence>
<dbReference type="OrthoDB" id="3022211at2759"/>
<organism evidence="1 2">
    <name type="scientific">Asterophora parasitica</name>
    <dbReference type="NCBI Taxonomy" id="117018"/>
    <lineage>
        <taxon>Eukaryota</taxon>
        <taxon>Fungi</taxon>
        <taxon>Dikarya</taxon>
        <taxon>Basidiomycota</taxon>
        <taxon>Agaricomycotina</taxon>
        <taxon>Agaricomycetes</taxon>
        <taxon>Agaricomycetidae</taxon>
        <taxon>Agaricales</taxon>
        <taxon>Tricholomatineae</taxon>
        <taxon>Lyophyllaceae</taxon>
        <taxon>Asterophora</taxon>
    </lineage>
</organism>
<evidence type="ECO:0000313" key="2">
    <source>
        <dbReference type="Proteomes" id="UP000775547"/>
    </source>
</evidence>
<comment type="caution">
    <text evidence="1">The sequence shown here is derived from an EMBL/GenBank/DDBJ whole genome shotgun (WGS) entry which is preliminary data.</text>
</comment>